<dbReference type="PROSITE" id="PS00246">
    <property type="entry name" value="WNT1"/>
    <property type="match status" value="1"/>
</dbReference>
<dbReference type="GO" id="GO:0030182">
    <property type="term" value="P:neuron differentiation"/>
    <property type="evidence" value="ECO:0007669"/>
    <property type="project" value="TreeGrafter"/>
</dbReference>
<dbReference type="GO" id="GO:0020037">
    <property type="term" value="F:heme binding"/>
    <property type="evidence" value="ECO:0007669"/>
    <property type="project" value="InterPro"/>
</dbReference>
<dbReference type="InterPro" id="IPR005817">
    <property type="entry name" value="Wnt"/>
</dbReference>
<comment type="subcellular location">
    <subcellularLocation>
        <location evidence="2 11">Secreted</location>
        <location evidence="2 11">Extracellular space</location>
        <location evidence="2 11">Extracellular matrix</location>
    </subcellularLocation>
</comment>
<evidence type="ECO:0000313" key="13">
    <source>
        <dbReference type="Proteomes" id="UP000037510"/>
    </source>
</evidence>
<gene>
    <name evidence="12" type="ORF">OBRU01_22865</name>
</gene>
<dbReference type="EMBL" id="JTDY01007250">
    <property type="protein sequence ID" value="KOB65342.1"/>
    <property type="molecule type" value="Genomic_DNA"/>
</dbReference>
<evidence type="ECO:0000256" key="1">
    <source>
        <dbReference type="ARBA" id="ARBA00002555"/>
    </source>
</evidence>
<evidence type="ECO:0000256" key="11">
    <source>
        <dbReference type="RuleBase" id="RU003500"/>
    </source>
</evidence>
<dbReference type="GO" id="GO:0060070">
    <property type="term" value="P:canonical Wnt signaling pathway"/>
    <property type="evidence" value="ECO:0007669"/>
    <property type="project" value="TreeGrafter"/>
</dbReference>
<evidence type="ECO:0000256" key="4">
    <source>
        <dbReference type="ARBA" id="ARBA00006488"/>
    </source>
</evidence>
<keyword evidence="8 11" id="KW-0879">Wnt signaling pathway</keyword>
<dbReference type="PRINTS" id="PR01349">
    <property type="entry name" value="WNTPROTEIN"/>
</dbReference>
<protein>
    <recommendedName>
        <fullName evidence="11">Protein Wnt</fullName>
    </recommendedName>
</protein>
<organism evidence="12 13">
    <name type="scientific">Operophtera brumata</name>
    <name type="common">Winter moth</name>
    <name type="synonym">Phalaena brumata</name>
    <dbReference type="NCBI Taxonomy" id="104452"/>
    <lineage>
        <taxon>Eukaryota</taxon>
        <taxon>Metazoa</taxon>
        <taxon>Ecdysozoa</taxon>
        <taxon>Arthropoda</taxon>
        <taxon>Hexapoda</taxon>
        <taxon>Insecta</taxon>
        <taxon>Pterygota</taxon>
        <taxon>Neoptera</taxon>
        <taxon>Endopterygota</taxon>
        <taxon>Lepidoptera</taxon>
        <taxon>Glossata</taxon>
        <taxon>Ditrysia</taxon>
        <taxon>Geometroidea</taxon>
        <taxon>Geometridae</taxon>
        <taxon>Larentiinae</taxon>
        <taxon>Operophtera</taxon>
    </lineage>
</organism>
<comment type="function">
    <text evidence="11">Ligand for members of the frizzled family of seven transmembrane receptors.</text>
</comment>
<evidence type="ECO:0000256" key="5">
    <source>
        <dbReference type="ARBA" id="ARBA00022473"/>
    </source>
</evidence>
<dbReference type="GO" id="GO:0005109">
    <property type="term" value="F:frizzled binding"/>
    <property type="evidence" value="ECO:0007669"/>
    <property type="project" value="TreeGrafter"/>
</dbReference>
<keyword evidence="10" id="KW-0449">Lipoprotein</keyword>
<dbReference type="GO" id="GO:0045165">
    <property type="term" value="P:cell fate commitment"/>
    <property type="evidence" value="ECO:0007669"/>
    <property type="project" value="TreeGrafter"/>
</dbReference>
<evidence type="ECO:0000256" key="7">
    <source>
        <dbReference type="ARBA" id="ARBA00022530"/>
    </source>
</evidence>
<comment type="similarity">
    <text evidence="4">Belongs to the cytochrome c family.</text>
</comment>
<evidence type="ECO:0000256" key="6">
    <source>
        <dbReference type="ARBA" id="ARBA00022525"/>
    </source>
</evidence>
<dbReference type="InterPro" id="IPR036909">
    <property type="entry name" value="Cyt_c-like_dom_sf"/>
</dbReference>
<evidence type="ECO:0000256" key="2">
    <source>
        <dbReference type="ARBA" id="ARBA00004498"/>
    </source>
</evidence>
<evidence type="ECO:0000256" key="3">
    <source>
        <dbReference type="ARBA" id="ARBA00005683"/>
    </source>
</evidence>
<dbReference type="GO" id="GO:0005615">
    <property type="term" value="C:extracellular space"/>
    <property type="evidence" value="ECO:0007669"/>
    <property type="project" value="TreeGrafter"/>
</dbReference>
<dbReference type="GO" id="GO:0009055">
    <property type="term" value="F:electron transfer activity"/>
    <property type="evidence" value="ECO:0007669"/>
    <property type="project" value="InterPro"/>
</dbReference>
<name>A0A0L7KPX8_OPEBR</name>
<proteinExistence type="inferred from homology"/>
<comment type="similarity">
    <text evidence="3 11">Belongs to the Wnt family.</text>
</comment>
<dbReference type="STRING" id="104452.A0A0L7KPX8"/>
<keyword evidence="5 11" id="KW-0217">Developmental protein</keyword>
<keyword evidence="9" id="KW-1015">Disulfide bond</keyword>
<dbReference type="PANTHER" id="PTHR12027">
    <property type="entry name" value="WNT RELATED"/>
    <property type="match status" value="1"/>
</dbReference>
<evidence type="ECO:0000256" key="10">
    <source>
        <dbReference type="ARBA" id="ARBA00023288"/>
    </source>
</evidence>
<comment type="caution">
    <text evidence="12">The sequence shown here is derived from an EMBL/GenBank/DDBJ whole genome shotgun (WGS) entry which is preliminary data.</text>
</comment>
<keyword evidence="6" id="KW-0964">Secreted</keyword>
<sequence length="137" mass="15189">MRGRRWNCSGLSDGKLFGHKTGRVLGAVAVGGRALRGRRARRAHCASCHGVSGSCALRTCWRALPPFRRVAHALTATFLQARKIVKELVSRECKCHGVSGSCVLRTCWHAQPPFRRVAHALTATFLQARKVRHIPRQ</sequence>
<evidence type="ECO:0000256" key="8">
    <source>
        <dbReference type="ARBA" id="ARBA00022687"/>
    </source>
</evidence>
<keyword evidence="7" id="KW-0272">Extracellular matrix</keyword>
<dbReference type="Pfam" id="PF00110">
    <property type="entry name" value="wnt"/>
    <property type="match status" value="1"/>
</dbReference>
<comment type="function">
    <text evidence="1">Electron carrier protein. The oxidized form of the cytochrome c heme group can accept an electron from the heme group of the cytochrome c1 subunit of cytochrome reductase. Cytochrome c then transfers this electron to the cytochrome oxidase complex, the final protein carrier in the mitochondrial electron-transport chain.</text>
</comment>
<dbReference type="SUPFAM" id="SSF46626">
    <property type="entry name" value="Cytochrome c"/>
    <property type="match status" value="1"/>
</dbReference>
<dbReference type="AlphaFoldDB" id="A0A0L7KPX8"/>
<dbReference type="Proteomes" id="UP000037510">
    <property type="component" value="Unassembled WGS sequence"/>
</dbReference>
<evidence type="ECO:0000313" key="12">
    <source>
        <dbReference type="EMBL" id="KOB65342.1"/>
    </source>
</evidence>
<evidence type="ECO:0000256" key="9">
    <source>
        <dbReference type="ARBA" id="ARBA00023157"/>
    </source>
</evidence>
<reference evidence="12 13" key="1">
    <citation type="journal article" date="2015" name="Genome Biol. Evol.">
        <title>The genome of winter moth (Operophtera brumata) provides a genomic perspective on sexual dimorphism and phenology.</title>
        <authorList>
            <person name="Derks M.F."/>
            <person name="Smit S."/>
            <person name="Salis L."/>
            <person name="Schijlen E."/>
            <person name="Bossers A."/>
            <person name="Mateman C."/>
            <person name="Pijl A.S."/>
            <person name="de Ridder D."/>
            <person name="Groenen M.A."/>
            <person name="Visser M.E."/>
            <person name="Megens H.J."/>
        </authorList>
    </citation>
    <scope>NUCLEOTIDE SEQUENCE [LARGE SCALE GENOMIC DNA]</scope>
    <source>
        <strain evidence="12">WM2013NL</strain>
        <tissue evidence="12">Head and thorax</tissue>
    </source>
</reference>
<keyword evidence="13" id="KW-1185">Reference proteome</keyword>
<dbReference type="InterPro" id="IPR018161">
    <property type="entry name" value="Wnt_CS"/>
</dbReference>
<dbReference type="GO" id="GO:0005125">
    <property type="term" value="F:cytokine activity"/>
    <property type="evidence" value="ECO:0007669"/>
    <property type="project" value="TreeGrafter"/>
</dbReference>
<accession>A0A0L7KPX8</accession>